<proteinExistence type="predicted"/>
<name>A0A7W6HX89_9BACT</name>
<gene>
    <name evidence="2" type="ORF">GGR14_002435</name>
</gene>
<dbReference type="Proteomes" id="UP000546007">
    <property type="component" value="Unassembled WGS sequence"/>
</dbReference>
<feature type="transmembrane region" description="Helical" evidence="1">
    <location>
        <begin position="12"/>
        <end position="31"/>
    </location>
</feature>
<feature type="transmembrane region" description="Helical" evidence="1">
    <location>
        <begin position="37"/>
        <end position="53"/>
    </location>
</feature>
<keyword evidence="1" id="KW-0472">Membrane</keyword>
<dbReference type="AlphaFoldDB" id="A0A7W6HX89"/>
<comment type="caution">
    <text evidence="2">The sequence shown here is derived from an EMBL/GenBank/DDBJ whole genome shotgun (WGS) entry which is preliminary data.</text>
</comment>
<sequence length="56" mass="6728">MRDKKFERNLKWYMVMFLITFIGYIIALFTIYPRSAIVESCAVFIFFIILLLSKRG</sequence>
<organism evidence="2 3">
    <name type="scientific">Butyricimonas faecihominis</name>
    <dbReference type="NCBI Taxonomy" id="1472416"/>
    <lineage>
        <taxon>Bacteria</taxon>
        <taxon>Pseudomonadati</taxon>
        <taxon>Bacteroidota</taxon>
        <taxon>Bacteroidia</taxon>
        <taxon>Bacteroidales</taxon>
        <taxon>Odoribacteraceae</taxon>
        <taxon>Butyricimonas</taxon>
    </lineage>
</organism>
<dbReference type="RefSeq" id="WP_317715695.1">
    <property type="nucleotide sequence ID" value="NZ_AP028155.1"/>
</dbReference>
<evidence type="ECO:0000313" key="2">
    <source>
        <dbReference type="EMBL" id="MBB4026634.1"/>
    </source>
</evidence>
<keyword evidence="3" id="KW-1185">Reference proteome</keyword>
<keyword evidence="1" id="KW-0812">Transmembrane</keyword>
<evidence type="ECO:0000256" key="1">
    <source>
        <dbReference type="SAM" id="Phobius"/>
    </source>
</evidence>
<accession>A0A7W6HX89</accession>
<protein>
    <submittedName>
        <fullName evidence="2">Uncharacterized protein</fullName>
    </submittedName>
</protein>
<evidence type="ECO:0000313" key="3">
    <source>
        <dbReference type="Proteomes" id="UP000546007"/>
    </source>
</evidence>
<keyword evidence="1" id="KW-1133">Transmembrane helix</keyword>
<dbReference type="EMBL" id="JACIES010000006">
    <property type="protein sequence ID" value="MBB4026634.1"/>
    <property type="molecule type" value="Genomic_DNA"/>
</dbReference>
<reference evidence="2 3" key="1">
    <citation type="submission" date="2020-08" db="EMBL/GenBank/DDBJ databases">
        <title>Genomic Encyclopedia of Type Strains, Phase IV (KMG-IV): sequencing the most valuable type-strain genomes for metagenomic binning, comparative biology and taxonomic classification.</title>
        <authorList>
            <person name="Goeker M."/>
        </authorList>
    </citation>
    <scope>NUCLEOTIDE SEQUENCE [LARGE SCALE GENOMIC DNA]</scope>
    <source>
        <strain evidence="2 3">DSM 105721</strain>
    </source>
</reference>